<keyword evidence="3" id="KW-1185">Reference proteome</keyword>
<dbReference type="NCBIfam" id="TIGR00149">
    <property type="entry name" value="TIGR00149_YjbQ"/>
    <property type="match status" value="1"/>
</dbReference>
<dbReference type="InterPro" id="IPR001602">
    <property type="entry name" value="UPF0047_YjbQ-like"/>
</dbReference>
<dbReference type="InterPro" id="IPR035917">
    <property type="entry name" value="YjbQ-like_sf"/>
</dbReference>
<evidence type="ECO:0000313" key="3">
    <source>
        <dbReference type="Proteomes" id="UP001461341"/>
    </source>
</evidence>
<dbReference type="PANTHER" id="PTHR30615">
    <property type="entry name" value="UNCHARACTERIZED PROTEIN YJBQ-RELATED"/>
    <property type="match status" value="1"/>
</dbReference>
<gene>
    <name evidence="2" type="ORF">QBE54_00390</name>
</gene>
<dbReference type="SUPFAM" id="SSF111038">
    <property type="entry name" value="YjbQ-like"/>
    <property type="match status" value="1"/>
</dbReference>
<dbReference type="EMBL" id="CP121689">
    <property type="protein sequence ID" value="WZL76224.1"/>
    <property type="molecule type" value="Genomic_DNA"/>
</dbReference>
<protein>
    <submittedName>
        <fullName evidence="2">Secondary thiamine-phosphate synthase enzyme YjbQ</fullName>
    </submittedName>
</protein>
<dbReference type="Gene3D" id="2.60.120.460">
    <property type="entry name" value="YjbQ-like"/>
    <property type="match status" value="1"/>
</dbReference>
<sequence>MHEEFVVQTHLREEFVHITGKVQDAVRRMKLEEGFCVVYVPHTTCGITINENADPDVIADILMGLKRMVPENVSYAHLEGNSPAHIKASLMGSSVLVVVEGGRLVLGTWQGIFLAEFDGPRHRKVIVKGVRT</sequence>
<dbReference type="PANTHER" id="PTHR30615:SF8">
    <property type="entry name" value="UPF0047 PROTEIN C4A8.02C"/>
    <property type="match status" value="1"/>
</dbReference>
<evidence type="ECO:0000313" key="2">
    <source>
        <dbReference type="EMBL" id="WZL76224.1"/>
    </source>
</evidence>
<name>A0ABZ2YB57_9BACT</name>
<dbReference type="PIRSF" id="PIRSF004681">
    <property type="entry name" value="UCP004681"/>
    <property type="match status" value="1"/>
</dbReference>
<dbReference type="RefSeq" id="WP_369018382.1">
    <property type="nucleotide sequence ID" value="NZ_CP121689.1"/>
</dbReference>
<evidence type="ECO:0000256" key="1">
    <source>
        <dbReference type="ARBA" id="ARBA00005534"/>
    </source>
</evidence>
<dbReference type="PROSITE" id="PS01314">
    <property type="entry name" value="UPF0047"/>
    <property type="match status" value="1"/>
</dbReference>
<comment type="similarity">
    <text evidence="1">Belongs to the UPF0047 family.</text>
</comment>
<dbReference type="Proteomes" id="UP001461341">
    <property type="component" value="Chromosome"/>
</dbReference>
<organism evidence="2 3">
    <name type="scientific">Thermatribacter velox</name>
    <dbReference type="NCBI Taxonomy" id="3039681"/>
    <lineage>
        <taxon>Bacteria</taxon>
        <taxon>Pseudomonadati</taxon>
        <taxon>Atribacterota</taxon>
        <taxon>Atribacteria</taxon>
        <taxon>Atribacterales</taxon>
        <taxon>Thermatribacteraceae</taxon>
        <taxon>Thermatribacter</taxon>
    </lineage>
</organism>
<proteinExistence type="inferred from homology"/>
<dbReference type="Pfam" id="PF01894">
    <property type="entry name" value="YjbQ"/>
    <property type="match status" value="1"/>
</dbReference>
<accession>A0ABZ2YB57</accession>
<reference evidence="2 3" key="1">
    <citation type="submission" date="2023-03" db="EMBL/GenBank/DDBJ databases">
        <title>Novel Species.</title>
        <authorList>
            <person name="Ma S."/>
        </authorList>
    </citation>
    <scope>NUCLEOTIDE SEQUENCE [LARGE SCALE GENOMIC DNA]</scope>
    <source>
        <strain evidence="2 3">B11</strain>
    </source>
</reference>